<feature type="compositionally biased region" description="Polar residues" evidence="1">
    <location>
        <begin position="874"/>
        <end position="896"/>
    </location>
</feature>
<feature type="compositionally biased region" description="Basic and acidic residues" evidence="1">
    <location>
        <begin position="775"/>
        <end position="788"/>
    </location>
</feature>
<feature type="compositionally biased region" description="Basic and acidic residues" evidence="1">
    <location>
        <begin position="373"/>
        <end position="386"/>
    </location>
</feature>
<dbReference type="Proteomes" id="UP000324222">
    <property type="component" value="Unassembled WGS sequence"/>
</dbReference>
<feature type="region of interest" description="Disordered" evidence="1">
    <location>
        <begin position="460"/>
        <end position="559"/>
    </location>
</feature>
<feature type="compositionally biased region" description="Pro residues" evidence="1">
    <location>
        <begin position="635"/>
        <end position="654"/>
    </location>
</feature>
<feature type="compositionally biased region" description="Basic residues" evidence="1">
    <location>
        <begin position="897"/>
        <end position="911"/>
    </location>
</feature>
<feature type="region of interest" description="Disordered" evidence="1">
    <location>
        <begin position="581"/>
        <end position="610"/>
    </location>
</feature>
<reference evidence="2 3" key="1">
    <citation type="submission" date="2019-05" db="EMBL/GenBank/DDBJ databases">
        <title>Another draft genome of Portunus trituberculatus and its Hox gene families provides insights of decapod evolution.</title>
        <authorList>
            <person name="Jeong J.-H."/>
            <person name="Song I."/>
            <person name="Kim S."/>
            <person name="Choi T."/>
            <person name="Kim D."/>
            <person name="Ryu S."/>
            <person name="Kim W."/>
        </authorList>
    </citation>
    <scope>NUCLEOTIDE SEQUENCE [LARGE SCALE GENOMIC DNA]</scope>
    <source>
        <tissue evidence="2">Muscle</tissue>
    </source>
</reference>
<dbReference type="OrthoDB" id="6369353at2759"/>
<feature type="compositionally biased region" description="Low complexity" evidence="1">
    <location>
        <begin position="163"/>
        <end position="172"/>
    </location>
</feature>
<comment type="caution">
    <text evidence="2">The sequence shown here is derived from an EMBL/GenBank/DDBJ whole genome shotgun (WGS) entry which is preliminary data.</text>
</comment>
<dbReference type="AlphaFoldDB" id="A0A5B7FBK0"/>
<protein>
    <submittedName>
        <fullName evidence="2">Reticulocyte-binding protein 2 a</fullName>
    </submittedName>
</protein>
<feature type="compositionally biased region" description="Polar residues" evidence="1">
    <location>
        <begin position="586"/>
        <end position="595"/>
    </location>
</feature>
<feature type="region of interest" description="Disordered" evidence="1">
    <location>
        <begin position="954"/>
        <end position="981"/>
    </location>
</feature>
<feature type="compositionally biased region" description="Polar residues" evidence="1">
    <location>
        <begin position="464"/>
        <end position="485"/>
    </location>
</feature>
<accession>A0A5B7FBK0</accession>
<feature type="compositionally biased region" description="Polar residues" evidence="1">
    <location>
        <begin position="494"/>
        <end position="527"/>
    </location>
</feature>
<sequence length="981" mass="112861">MREEEEEARQEAEEDRIEREQEEEEARQEEEEDRKELEEEAEEARQEEEEKRQDEEEDGPDRAEEEEEKLEEEQLVEEVAGLEEDLLQLEEEQQLEAEKTQAEEEEELEEEKTQEQEEEEEKPQEEEEKEEEEEEEEEEEGQQSLSSLQPQPQPSLQPPPPRQTQQQQQQQQNHHHHHHHQQQVNNPANETSLYTIASQDTNANRNLSASFLHIVDTVLNTGRTGHSLPATSTSTNTSQSRLRAWLASILHSIDTNTSEENAAIGVYRFGTHDRSLGKGGNAAREARRIRDAREMDGQIDREEKKRVLVKQAKETERQQDGDGKKAVFYDGTKEMDRQIDGEIKKPILLEKTKQIDKLPDGDLNKQLLHRKPLLREEYTPNKESAPRRRRRRGATEKGENEETKAEQDTEPEELPTPAELAWIDPTELVSQGAYVEDVPSIANLVGLRLFKYEFPPPALPRSTAPGSNQPMNARSPMAESSNQPVMTRPPLTPKLNQPMNVRSPVAGNSNQPMNARSSLHPGSQLINMRSPYPVNPNTRPPHTNTQMHPRLSTSPNTISSFGDSFHDSFDRYYKKFRDPSHAYETSRATGGNNIDSYPRRPPYPSRPVYPSTTDTLLNLLNPLNLFSHNNFPQIPRYPNPLPPPHAPQNPPRLPQSPRNAPEKDSSGGLTYEVIVNQEAEKHKGYQFKEDYPLRDDLYVGQDGNIYLKGGNDVTHTPSVTAEPPTYHLDHQDHGKDHEDRFLNEYSKLLNNHNLDNYNYLDEDYEYDYYSSEDDHDSHDTYATEDTYRTPRPTQRPHYETGYEGYTDYPRQQRAPYPYPPSPPNRAPWSMDSGILGWLLGPLSRPARPNYYYSPREVQIPRFRYDTLRYKRLHSPNSHLSQPSPSVRNQFVTNPYSQRRRPSTPITRRPHTTHTPTKRPTSQYVPTSRPVGSNKGFYPGNGFFDTDFPTLFHMEEESEELPTPLPAAVSTSTTTPTPTSEA</sequence>
<feature type="compositionally biased region" description="Acidic residues" evidence="1">
    <location>
        <begin position="103"/>
        <end position="141"/>
    </location>
</feature>
<organism evidence="2 3">
    <name type="scientific">Portunus trituberculatus</name>
    <name type="common">Swimming crab</name>
    <name type="synonym">Neptunus trituberculatus</name>
    <dbReference type="NCBI Taxonomy" id="210409"/>
    <lineage>
        <taxon>Eukaryota</taxon>
        <taxon>Metazoa</taxon>
        <taxon>Ecdysozoa</taxon>
        <taxon>Arthropoda</taxon>
        <taxon>Crustacea</taxon>
        <taxon>Multicrustacea</taxon>
        <taxon>Malacostraca</taxon>
        <taxon>Eumalacostraca</taxon>
        <taxon>Eucarida</taxon>
        <taxon>Decapoda</taxon>
        <taxon>Pleocyemata</taxon>
        <taxon>Brachyura</taxon>
        <taxon>Eubrachyura</taxon>
        <taxon>Portunoidea</taxon>
        <taxon>Portunidae</taxon>
        <taxon>Portuninae</taxon>
        <taxon>Portunus</taxon>
    </lineage>
</organism>
<feature type="region of interest" description="Disordered" evidence="1">
    <location>
        <begin position="1"/>
        <end position="186"/>
    </location>
</feature>
<feature type="region of interest" description="Disordered" evidence="1">
    <location>
        <begin position="359"/>
        <end position="416"/>
    </location>
</feature>
<feature type="compositionally biased region" description="Polar residues" evidence="1">
    <location>
        <begin position="535"/>
        <end position="558"/>
    </location>
</feature>
<gene>
    <name evidence="2" type="ORF">E2C01_036506</name>
</gene>
<name>A0A5B7FBK0_PORTR</name>
<keyword evidence="3" id="KW-1185">Reference proteome</keyword>
<feature type="compositionally biased region" description="Acidic residues" evidence="1">
    <location>
        <begin position="1"/>
        <end position="47"/>
    </location>
</feature>
<dbReference type="EMBL" id="VSRR010005600">
    <property type="protein sequence ID" value="MPC42875.1"/>
    <property type="molecule type" value="Genomic_DNA"/>
</dbReference>
<feature type="compositionally biased region" description="Low complexity" evidence="1">
    <location>
        <begin position="965"/>
        <end position="981"/>
    </location>
</feature>
<feature type="compositionally biased region" description="Pro residues" evidence="1">
    <location>
        <begin position="151"/>
        <end position="162"/>
    </location>
</feature>
<evidence type="ECO:0000313" key="3">
    <source>
        <dbReference type="Proteomes" id="UP000324222"/>
    </source>
</evidence>
<evidence type="ECO:0000256" key="1">
    <source>
        <dbReference type="SAM" id="MobiDB-lite"/>
    </source>
</evidence>
<evidence type="ECO:0000313" key="2">
    <source>
        <dbReference type="EMBL" id="MPC42875.1"/>
    </source>
</evidence>
<proteinExistence type="predicted"/>
<feature type="region of interest" description="Disordered" evidence="1">
    <location>
        <begin position="770"/>
        <end position="806"/>
    </location>
</feature>
<feature type="compositionally biased region" description="Basic and acidic residues" evidence="1">
    <location>
        <begin position="393"/>
        <end position="407"/>
    </location>
</feature>
<feature type="compositionally biased region" description="Acidic residues" evidence="1">
    <location>
        <begin position="55"/>
        <end position="95"/>
    </location>
</feature>
<feature type="compositionally biased region" description="Low complexity" evidence="1">
    <location>
        <begin position="912"/>
        <end position="921"/>
    </location>
</feature>
<feature type="region of interest" description="Disordered" evidence="1">
    <location>
        <begin position="634"/>
        <end position="667"/>
    </location>
</feature>
<feature type="region of interest" description="Disordered" evidence="1">
    <location>
        <begin position="874"/>
        <end position="939"/>
    </location>
</feature>